<dbReference type="SUPFAM" id="SSF57850">
    <property type="entry name" value="RING/U-box"/>
    <property type="match status" value="1"/>
</dbReference>
<dbReference type="WBParaSite" id="L893_g31891.t1">
    <property type="protein sequence ID" value="L893_g31891.t1"/>
    <property type="gene ID" value="L893_g31891"/>
</dbReference>
<dbReference type="InterPro" id="IPR013083">
    <property type="entry name" value="Znf_RING/FYVE/PHD"/>
</dbReference>
<feature type="compositionally biased region" description="Low complexity" evidence="1">
    <location>
        <begin position="26"/>
        <end position="41"/>
    </location>
</feature>
<name>A0A1I8A2E0_9BILA</name>
<proteinExistence type="predicted"/>
<organism evidence="2 3">
    <name type="scientific">Steinernema glaseri</name>
    <dbReference type="NCBI Taxonomy" id="37863"/>
    <lineage>
        <taxon>Eukaryota</taxon>
        <taxon>Metazoa</taxon>
        <taxon>Ecdysozoa</taxon>
        <taxon>Nematoda</taxon>
        <taxon>Chromadorea</taxon>
        <taxon>Rhabditida</taxon>
        <taxon>Tylenchina</taxon>
        <taxon>Panagrolaimomorpha</taxon>
        <taxon>Strongyloidoidea</taxon>
        <taxon>Steinernematidae</taxon>
        <taxon>Steinernema</taxon>
    </lineage>
</organism>
<feature type="compositionally biased region" description="Basic and acidic residues" evidence="1">
    <location>
        <begin position="77"/>
        <end position="98"/>
    </location>
</feature>
<evidence type="ECO:0000256" key="1">
    <source>
        <dbReference type="SAM" id="MobiDB-lite"/>
    </source>
</evidence>
<keyword evidence="2" id="KW-1185">Reference proteome</keyword>
<evidence type="ECO:0000313" key="2">
    <source>
        <dbReference type="Proteomes" id="UP000095287"/>
    </source>
</evidence>
<dbReference type="Proteomes" id="UP000095287">
    <property type="component" value="Unplaced"/>
</dbReference>
<feature type="region of interest" description="Disordered" evidence="1">
    <location>
        <begin position="17"/>
        <end position="98"/>
    </location>
</feature>
<protein>
    <submittedName>
        <fullName evidence="3">E3 ubiquitin-protein ligase</fullName>
    </submittedName>
</protein>
<dbReference type="Gene3D" id="3.30.40.10">
    <property type="entry name" value="Zinc/RING finger domain, C3HC4 (zinc finger)"/>
    <property type="match status" value="1"/>
</dbReference>
<evidence type="ECO:0000313" key="3">
    <source>
        <dbReference type="WBParaSite" id="L893_g31891.t1"/>
    </source>
</evidence>
<sequence length="198" mass="22362">MAEIEIVCEIIRTPRRSNKHITGTGSSEDPIIISSPPSKSSAHCRGPRSTRKRQGADSTGSPAKKKLAQCASVQLSTDKDLKDLQKHSHNQERKLKEAEKRLKSFKQSAKETLKCAICMGMMHRPMEIPNGQAEHSCPQCRIPILSVTKDTLTNEMIETFYATFPEKKPDPKELEKRDEEDALLKNCRLYKVNTIIPY</sequence>
<reference evidence="3" key="1">
    <citation type="submission" date="2016-11" db="UniProtKB">
        <authorList>
            <consortium name="WormBaseParasite"/>
        </authorList>
    </citation>
    <scope>IDENTIFICATION</scope>
</reference>
<dbReference type="AlphaFoldDB" id="A0A1I8A2E0"/>
<accession>A0A1I8A2E0</accession>